<dbReference type="OrthoDB" id="9799672at2"/>
<evidence type="ECO:0000313" key="1">
    <source>
        <dbReference type="EMBL" id="SDS49484.1"/>
    </source>
</evidence>
<dbReference type="SUPFAM" id="SSF53335">
    <property type="entry name" value="S-adenosyl-L-methionine-dependent methyltransferases"/>
    <property type="match status" value="1"/>
</dbReference>
<dbReference type="InterPro" id="IPR029063">
    <property type="entry name" value="SAM-dependent_MTases_sf"/>
</dbReference>
<dbReference type="Proteomes" id="UP000199103">
    <property type="component" value="Chromosome I"/>
</dbReference>
<dbReference type="AlphaFoldDB" id="A0A1H1SNB2"/>
<reference evidence="1 2" key="1">
    <citation type="submission" date="2016-10" db="EMBL/GenBank/DDBJ databases">
        <authorList>
            <person name="de Groot N.N."/>
        </authorList>
    </citation>
    <scope>NUCLEOTIDE SEQUENCE [LARGE SCALE GENOMIC DNA]</scope>
    <source>
        <strain evidence="1 2">DSM 21800</strain>
    </source>
</reference>
<evidence type="ECO:0008006" key="3">
    <source>
        <dbReference type="Google" id="ProtNLM"/>
    </source>
</evidence>
<protein>
    <recommendedName>
        <fullName evidence="3">Methyltransferase domain-containing protein</fullName>
    </recommendedName>
</protein>
<proteinExistence type="predicted"/>
<keyword evidence="2" id="KW-1185">Reference proteome</keyword>
<accession>A0A1H1SNB2</accession>
<gene>
    <name evidence="1" type="ORF">SAMN04489812_2078</name>
</gene>
<dbReference type="RefSeq" id="WP_157683355.1">
    <property type="nucleotide sequence ID" value="NZ_LT629772.1"/>
</dbReference>
<dbReference type="Pfam" id="PF13578">
    <property type="entry name" value="Methyltransf_24"/>
    <property type="match status" value="1"/>
</dbReference>
<dbReference type="Gene3D" id="3.40.50.150">
    <property type="entry name" value="Vaccinia Virus protein VP39"/>
    <property type="match status" value="1"/>
</dbReference>
<organism evidence="1 2">
    <name type="scientific">Microlunatus soli</name>
    <dbReference type="NCBI Taxonomy" id="630515"/>
    <lineage>
        <taxon>Bacteria</taxon>
        <taxon>Bacillati</taxon>
        <taxon>Actinomycetota</taxon>
        <taxon>Actinomycetes</taxon>
        <taxon>Propionibacteriales</taxon>
        <taxon>Propionibacteriaceae</taxon>
        <taxon>Microlunatus</taxon>
    </lineage>
</organism>
<dbReference type="STRING" id="630515.SAMN04489812_2078"/>
<evidence type="ECO:0000313" key="2">
    <source>
        <dbReference type="Proteomes" id="UP000199103"/>
    </source>
</evidence>
<dbReference type="EMBL" id="LT629772">
    <property type="protein sequence ID" value="SDS49484.1"/>
    <property type="molecule type" value="Genomic_DNA"/>
</dbReference>
<sequence length="292" mass="33073">MAVVTPAGIRRRVVGMLAWARWGVTPYPPGHYHSPIPSLKDVANSTELAVPDSVPGIDLHREDQLSLARAFSDLTADMPFGAEQRAGLRYWLNNTWFGYGDGIALYGMLRHLRPKRYIEIGSGFSSACTLDTADRFLDDLEMTFYEPNPARLRSLLRRSDRVRIVDSPPRHYRSEDFAELEAGDILFIDSSHVVKFGSEVNDLMLDVIPQLPAGVHVHVHDIFWPFTYPAHWIRLGRAWNEAYLLRALLCGNSSLDVTWFADYLGKTARAEVARTLPLWEIDPGGSVWLRRV</sequence>
<name>A0A1H1SNB2_9ACTN</name>